<gene>
    <name evidence="2" type="ORF">MCHLO_16747</name>
</gene>
<proteinExistence type="predicted"/>
<reference evidence="2" key="1">
    <citation type="submission" date="2014-09" db="EMBL/GenBank/DDBJ databases">
        <title>Genome sequence of the luminous mushroom Mycena chlorophos for searching fungal bioluminescence genes.</title>
        <authorList>
            <person name="Tanaka Y."/>
            <person name="Kasuga D."/>
            <person name="Oba Y."/>
            <person name="Hase S."/>
            <person name="Sato K."/>
            <person name="Oba Y."/>
            <person name="Sakakibara Y."/>
        </authorList>
    </citation>
    <scope>NUCLEOTIDE SEQUENCE</scope>
</reference>
<evidence type="ECO:0008006" key="4">
    <source>
        <dbReference type="Google" id="ProtNLM"/>
    </source>
</evidence>
<dbReference type="InterPro" id="IPR032675">
    <property type="entry name" value="LRR_dom_sf"/>
</dbReference>
<dbReference type="Gene3D" id="3.80.10.10">
    <property type="entry name" value="Ribonuclease Inhibitor"/>
    <property type="match status" value="1"/>
</dbReference>
<dbReference type="EMBL" id="DF849961">
    <property type="protein sequence ID" value="GAT60623.1"/>
    <property type="molecule type" value="Genomic_DNA"/>
</dbReference>
<feature type="coiled-coil region" evidence="1">
    <location>
        <begin position="10"/>
        <end position="37"/>
    </location>
</feature>
<keyword evidence="3" id="KW-1185">Reference proteome</keyword>
<evidence type="ECO:0000313" key="3">
    <source>
        <dbReference type="Proteomes" id="UP000815677"/>
    </source>
</evidence>
<evidence type="ECO:0000313" key="2">
    <source>
        <dbReference type="EMBL" id="GAT60623.1"/>
    </source>
</evidence>
<evidence type="ECO:0000256" key="1">
    <source>
        <dbReference type="SAM" id="Coils"/>
    </source>
</evidence>
<protein>
    <recommendedName>
        <fullName evidence="4">F-box domain-containing protein</fullName>
    </recommendedName>
</protein>
<name>A0ABQ0MBN3_MYCCL</name>
<sequence>MSLPARSLERAELRAKVDEEIRQLAQLDDTIARLTKERTVLLAAIQAKEALLSPIQLLPSDILGRIFVACLPSTHNSVMSTIEAPLLLGRICKTWRSLVYSTPKLWASLHLVEPGLLPSIQPNRYAPVAVHPVPLAVTDATKQAWAKRLRAAQIWLGRSAGCALSISVRICTYEAMSALLPLLTFFANRWGSIEFLLHYPYVESPFLEQFGLEDFPALRSVVIVMLGPEGNPLDKTLRPWRGILSAKGLQSLRMKAPTGSESFALSDLPLSWKHLVYLRLDEPWELPLKDVVDLLRRCPVLRSLRAHLLQAEPAADKETALGGNPIDHGALEDFCLHGYERTPLPMMSLPRLKSLDVKGLLNIANSRRDTDALIASVQSSTVLTSIAIHTSIFPSRTQLLEFVSALPQSLRSFKAENALPVAAGWYGPTIPALPLIDDALLSTFPTSFPALRRLSLRGATEISPTGLVRYIRDAQPALREVRVRFRMQFVAGQDPSYFEAELQDLIDEGLVVSVTSDYPTQGFPKAEMSPWWGVEEEREWEG</sequence>
<organism evidence="2 3">
    <name type="scientific">Mycena chlorophos</name>
    <name type="common">Agaric fungus</name>
    <name type="synonym">Agaricus chlorophos</name>
    <dbReference type="NCBI Taxonomy" id="658473"/>
    <lineage>
        <taxon>Eukaryota</taxon>
        <taxon>Fungi</taxon>
        <taxon>Dikarya</taxon>
        <taxon>Basidiomycota</taxon>
        <taxon>Agaricomycotina</taxon>
        <taxon>Agaricomycetes</taxon>
        <taxon>Agaricomycetidae</taxon>
        <taxon>Agaricales</taxon>
        <taxon>Marasmiineae</taxon>
        <taxon>Mycenaceae</taxon>
        <taxon>Mycena</taxon>
    </lineage>
</organism>
<dbReference type="Proteomes" id="UP000815677">
    <property type="component" value="Unassembled WGS sequence"/>
</dbReference>
<accession>A0ABQ0MBN3</accession>
<keyword evidence="1" id="KW-0175">Coiled coil</keyword>